<dbReference type="InterPro" id="IPR009936">
    <property type="entry name" value="DUF1468"/>
</dbReference>
<dbReference type="Pfam" id="PF07331">
    <property type="entry name" value="TctB"/>
    <property type="match status" value="1"/>
</dbReference>
<dbReference type="EMBL" id="JACIEC010000002">
    <property type="protein sequence ID" value="MBB4144097.1"/>
    <property type="molecule type" value="Genomic_DNA"/>
</dbReference>
<organism evidence="3 4">
    <name type="scientific">Rhizobium rhizoryzae</name>
    <dbReference type="NCBI Taxonomy" id="451876"/>
    <lineage>
        <taxon>Bacteria</taxon>
        <taxon>Pseudomonadati</taxon>
        <taxon>Pseudomonadota</taxon>
        <taxon>Alphaproteobacteria</taxon>
        <taxon>Hyphomicrobiales</taxon>
        <taxon>Rhizobiaceae</taxon>
        <taxon>Rhizobium/Agrobacterium group</taxon>
        <taxon>Rhizobium</taxon>
    </lineage>
</organism>
<reference evidence="3 4" key="1">
    <citation type="submission" date="2020-08" db="EMBL/GenBank/DDBJ databases">
        <title>Genomic Encyclopedia of Type Strains, Phase IV (KMG-IV): sequencing the most valuable type-strain genomes for metagenomic binning, comparative biology and taxonomic classification.</title>
        <authorList>
            <person name="Goeker M."/>
        </authorList>
    </citation>
    <scope>NUCLEOTIDE SEQUENCE [LARGE SCALE GENOMIC DNA]</scope>
    <source>
        <strain evidence="3 4">DSM 29514</strain>
    </source>
</reference>
<evidence type="ECO:0000259" key="2">
    <source>
        <dbReference type="Pfam" id="PF07331"/>
    </source>
</evidence>
<gene>
    <name evidence="3" type="ORF">GGQ72_002649</name>
</gene>
<evidence type="ECO:0000256" key="1">
    <source>
        <dbReference type="SAM" id="Phobius"/>
    </source>
</evidence>
<evidence type="ECO:0000313" key="4">
    <source>
        <dbReference type="Proteomes" id="UP000519897"/>
    </source>
</evidence>
<proteinExistence type="predicted"/>
<protein>
    <recommendedName>
        <fullName evidence="2">DUF1468 domain-containing protein</fullName>
    </recommendedName>
</protein>
<keyword evidence="1" id="KW-0472">Membrane</keyword>
<comment type="caution">
    <text evidence="3">The sequence shown here is derived from an EMBL/GenBank/DDBJ whole genome shotgun (WGS) entry which is preliminary data.</text>
</comment>
<dbReference type="Proteomes" id="UP000519897">
    <property type="component" value="Unassembled WGS sequence"/>
</dbReference>
<sequence>MKSVEFDKTNAACGALFVAIGLFFGFESLDLELGTAFRMGPGYFPFLLACALVLLGGIILFQAFRVEHEGIGPIAWRGLFFILPSAIFFGLTIRGLGFVPSLFLTAFIASFASSRMTPILAILLSAGLTVFSVLVFEYGLGLPFRTFGPWLGF</sequence>
<dbReference type="AlphaFoldDB" id="A0A7W6LJ03"/>
<feature type="transmembrane region" description="Helical" evidence="1">
    <location>
        <begin position="76"/>
        <end position="99"/>
    </location>
</feature>
<keyword evidence="1" id="KW-1133">Transmembrane helix</keyword>
<feature type="transmembrane region" description="Helical" evidence="1">
    <location>
        <begin position="12"/>
        <end position="31"/>
    </location>
</feature>
<evidence type="ECO:0000313" key="3">
    <source>
        <dbReference type="EMBL" id="MBB4144097.1"/>
    </source>
</evidence>
<feature type="domain" description="DUF1468" evidence="2">
    <location>
        <begin position="13"/>
        <end position="144"/>
    </location>
</feature>
<dbReference type="RefSeq" id="WP_062555871.1">
    <property type="nucleotide sequence ID" value="NZ_CP049250.1"/>
</dbReference>
<keyword evidence="1" id="KW-0812">Transmembrane</keyword>
<feature type="transmembrane region" description="Helical" evidence="1">
    <location>
        <begin position="43"/>
        <end position="64"/>
    </location>
</feature>
<feature type="transmembrane region" description="Helical" evidence="1">
    <location>
        <begin position="119"/>
        <end position="140"/>
    </location>
</feature>
<name>A0A7W6LJ03_9HYPH</name>
<keyword evidence="4" id="KW-1185">Reference proteome</keyword>
<accession>A0A7W6LJ03</accession>